<dbReference type="KEGG" id="tva:4769263"/>
<dbReference type="GO" id="GO:0006508">
    <property type="term" value="P:proteolysis"/>
    <property type="evidence" value="ECO:0000318"/>
    <property type="project" value="GO_Central"/>
</dbReference>
<sequence length="249" mass="27791">MANKLIDPATSPHVKDVTKVELPATMEKAALFVVNDYNGTKYDLGLGPDNDGYHMSKLFSTFGFDCYYLRNARKAQFLQYLGHFFKNVTKHMALFYVGHGTNIKDLDGDEDDGFDEALFFVDGVVVDDVLIHHLIENKNPESVLTLITDACHSGTIWDIQSGNFKGRELPAKIMSISAAADKQTAKQTVVEKMEQGMFSYNFRKLIKGDANLKPRDLKRGIKTALQKFSQTCAIATTSAELLDIPIMQP</sequence>
<dbReference type="InParanoid" id="A2E7M5"/>
<dbReference type="STRING" id="5722.A2E7M5"/>
<keyword evidence="4" id="KW-1185">Reference proteome</keyword>
<dbReference type="EMBL" id="DS113321">
    <property type="protein sequence ID" value="EAY11310.1"/>
    <property type="molecule type" value="Genomic_DNA"/>
</dbReference>
<dbReference type="GO" id="GO:0005737">
    <property type="term" value="C:cytoplasm"/>
    <property type="evidence" value="ECO:0000318"/>
    <property type="project" value="GO_Central"/>
</dbReference>
<dbReference type="VEuPathDB" id="TrichDB:TVAG_344040"/>
<comment type="similarity">
    <text evidence="1">Belongs to the peptidase C14B family.</text>
</comment>
<dbReference type="InterPro" id="IPR011600">
    <property type="entry name" value="Pept_C14_caspase"/>
</dbReference>
<dbReference type="InterPro" id="IPR050452">
    <property type="entry name" value="Metacaspase"/>
</dbReference>
<evidence type="ECO:0000313" key="4">
    <source>
        <dbReference type="Proteomes" id="UP000001542"/>
    </source>
</evidence>
<dbReference type="VEuPathDB" id="TrichDB:TVAGG3_0598140"/>
<proteinExistence type="inferred from homology"/>
<evidence type="ECO:0000313" key="3">
    <source>
        <dbReference type="EMBL" id="EAY11310.1"/>
    </source>
</evidence>
<dbReference type="Gene3D" id="3.40.50.12660">
    <property type="match status" value="1"/>
</dbReference>
<dbReference type="InterPro" id="IPR029030">
    <property type="entry name" value="Caspase-like_dom_sf"/>
</dbReference>
<evidence type="ECO:0000259" key="2">
    <source>
        <dbReference type="Pfam" id="PF00656"/>
    </source>
</evidence>
<feature type="domain" description="Peptidase C14 caspase" evidence="2">
    <location>
        <begin position="29"/>
        <end position="225"/>
    </location>
</feature>
<reference evidence="3" key="1">
    <citation type="submission" date="2006-10" db="EMBL/GenBank/DDBJ databases">
        <authorList>
            <person name="Amadeo P."/>
            <person name="Zhao Q."/>
            <person name="Wortman J."/>
            <person name="Fraser-Liggett C."/>
            <person name="Carlton J."/>
        </authorList>
    </citation>
    <scope>NUCLEOTIDE SEQUENCE</scope>
    <source>
        <strain evidence="3">G3</strain>
    </source>
</reference>
<dbReference type="GO" id="GO:0004197">
    <property type="term" value="F:cysteine-type endopeptidase activity"/>
    <property type="evidence" value="ECO:0000318"/>
    <property type="project" value="GO_Central"/>
</dbReference>
<dbReference type="SMR" id="A2E7M5"/>
<reference evidence="3" key="2">
    <citation type="journal article" date="2007" name="Science">
        <title>Draft genome sequence of the sexually transmitted pathogen Trichomonas vaginalis.</title>
        <authorList>
            <person name="Carlton J.M."/>
            <person name="Hirt R.P."/>
            <person name="Silva J.C."/>
            <person name="Delcher A.L."/>
            <person name="Schatz M."/>
            <person name="Zhao Q."/>
            <person name="Wortman J.R."/>
            <person name="Bidwell S.L."/>
            <person name="Alsmark U.C.M."/>
            <person name="Besteiro S."/>
            <person name="Sicheritz-Ponten T."/>
            <person name="Noel C.J."/>
            <person name="Dacks J.B."/>
            <person name="Foster P.G."/>
            <person name="Simillion C."/>
            <person name="Van de Peer Y."/>
            <person name="Miranda-Saavedra D."/>
            <person name="Barton G.J."/>
            <person name="Westrop G.D."/>
            <person name="Mueller S."/>
            <person name="Dessi D."/>
            <person name="Fiori P.L."/>
            <person name="Ren Q."/>
            <person name="Paulsen I."/>
            <person name="Zhang H."/>
            <person name="Bastida-Corcuera F.D."/>
            <person name="Simoes-Barbosa A."/>
            <person name="Brown M.T."/>
            <person name="Hayes R.D."/>
            <person name="Mukherjee M."/>
            <person name="Okumura C.Y."/>
            <person name="Schneider R."/>
            <person name="Smith A.J."/>
            <person name="Vanacova S."/>
            <person name="Villalvazo M."/>
            <person name="Haas B.J."/>
            <person name="Pertea M."/>
            <person name="Feldblyum T.V."/>
            <person name="Utterback T.R."/>
            <person name="Shu C.L."/>
            <person name="Osoegawa K."/>
            <person name="de Jong P.J."/>
            <person name="Hrdy I."/>
            <person name="Horvathova L."/>
            <person name="Zubacova Z."/>
            <person name="Dolezal P."/>
            <person name="Malik S.B."/>
            <person name="Logsdon J.M. Jr."/>
            <person name="Henze K."/>
            <person name="Gupta A."/>
            <person name="Wang C.C."/>
            <person name="Dunne R.L."/>
            <person name="Upcroft J.A."/>
            <person name="Upcroft P."/>
            <person name="White O."/>
            <person name="Salzberg S.L."/>
            <person name="Tang P."/>
            <person name="Chiu C.-H."/>
            <person name="Lee Y.-S."/>
            <person name="Embley T.M."/>
            <person name="Coombs G.H."/>
            <person name="Mottram J.C."/>
            <person name="Tachezy J."/>
            <person name="Fraser-Liggett C.M."/>
            <person name="Johnson P.J."/>
        </authorList>
    </citation>
    <scope>NUCLEOTIDE SEQUENCE [LARGE SCALE GENOMIC DNA]</scope>
    <source>
        <strain evidence="3">G3</strain>
    </source>
</reference>
<dbReference type="AlphaFoldDB" id="A2E7M5"/>
<accession>A2E7M5</accession>
<organism evidence="3 4">
    <name type="scientific">Trichomonas vaginalis (strain ATCC PRA-98 / G3)</name>
    <dbReference type="NCBI Taxonomy" id="412133"/>
    <lineage>
        <taxon>Eukaryota</taxon>
        <taxon>Metamonada</taxon>
        <taxon>Parabasalia</taxon>
        <taxon>Trichomonadida</taxon>
        <taxon>Trichomonadidae</taxon>
        <taxon>Trichomonas</taxon>
    </lineage>
</organism>
<dbReference type="OrthoDB" id="3223806at2759"/>
<gene>
    <name evidence="3" type="ORF">TVAG_344040</name>
</gene>
<dbReference type="Pfam" id="PF00656">
    <property type="entry name" value="Peptidase_C14"/>
    <property type="match status" value="1"/>
</dbReference>
<name>A2E7M5_TRIV3</name>
<dbReference type="PANTHER" id="PTHR48104">
    <property type="entry name" value="METACASPASE-4"/>
    <property type="match status" value="1"/>
</dbReference>
<dbReference type="PANTHER" id="PTHR48104:SF30">
    <property type="entry name" value="METACASPASE-1"/>
    <property type="match status" value="1"/>
</dbReference>
<dbReference type="RefSeq" id="XP_001323533.1">
    <property type="nucleotide sequence ID" value="XM_001323498.1"/>
</dbReference>
<dbReference type="VEuPathDB" id="TrichDB:TVAGG3_0598120"/>
<dbReference type="eggNOG" id="KOG1546">
    <property type="taxonomic scope" value="Eukaryota"/>
</dbReference>
<dbReference type="FunCoup" id="A2E7M5">
    <property type="interactions" value="406"/>
</dbReference>
<dbReference type="Proteomes" id="UP000001542">
    <property type="component" value="Unassembled WGS sequence"/>
</dbReference>
<dbReference type="SUPFAM" id="SSF52129">
    <property type="entry name" value="Caspase-like"/>
    <property type="match status" value="1"/>
</dbReference>
<evidence type="ECO:0000256" key="1">
    <source>
        <dbReference type="ARBA" id="ARBA00009005"/>
    </source>
</evidence>
<protein>
    <submittedName>
        <fullName evidence="3">Metacaspase, putative</fullName>
    </submittedName>
</protein>